<evidence type="ECO:0000256" key="1">
    <source>
        <dbReference type="RuleBase" id="RU000481"/>
    </source>
</evidence>
<dbReference type="InterPro" id="IPR015422">
    <property type="entry name" value="PyrdxlP-dep_Trfase_small"/>
</dbReference>
<evidence type="ECO:0000313" key="4">
    <source>
        <dbReference type="Proteomes" id="UP000515860"/>
    </source>
</evidence>
<comment type="similarity">
    <text evidence="1">Belongs to the class-I pyridoxal-phosphate-dependent aminotransferase family.</text>
</comment>
<dbReference type="CDD" id="cd00609">
    <property type="entry name" value="AAT_like"/>
    <property type="match status" value="1"/>
</dbReference>
<dbReference type="NCBIfam" id="NF005305">
    <property type="entry name" value="PRK06836.1"/>
    <property type="match status" value="1"/>
</dbReference>
<dbReference type="SUPFAM" id="SSF53383">
    <property type="entry name" value="PLP-dependent transferases"/>
    <property type="match status" value="1"/>
</dbReference>
<gene>
    <name evidence="3" type="ORF">H9Q79_15495</name>
</gene>
<feature type="domain" description="Aminotransferase class I/classII large" evidence="2">
    <location>
        <begin position="34"/>
        <end position="382"/>
    </location>
</feature>
<comment type="cofactor">
    <cofactor evidence="1">
        <name>pyridoxal 5'-phosphate</name>
        <dbReference type="ChEBI" id="CHEBI:597326"/>
    </cofactor>
</comment>
<dbReference type="PANTHER" id="PTHR42691:SF1">
    <property type="entry name" value="ASPARTATE AMINOTRANSFERASE YHDR-RELATED"/>
    <property type="match status" value="1"/>
</dbReference>
<dbReference type="Gene3D" id="3.40.640.10">
    <property type="entry name" value="Type I PLP-dependent aspartate aminotransferase-like (Major domain)"/>
    <property type="match status" value="1"/>
</dbReference>
<dbReference type="PROSITE" id="PS00105">
    <property type="entry name" value="AA_TRANSFER_CLASS_1"/>
    <property type="match status" value="1"/>
</dbReference>
<dbReference type="InterPro" id="IPR015421">
    <property type="entry name" value="PyrdxlP-dep_Trfase_major"/>
</dbReference>
<dbReference type="GO" id="GO:0030170">
    <property type="term" value="F:pyridoxal phosphate binding"/>
    <property type="evidence" value="ECO:0007669"/>
    <property type="project" value="InterPro"/>
</dbReference>
<name>A0A7G9GBT8_9FIRM</name>
<keyword evidence="1 3" id="KW-0032">Aminotransferase</keyword>
<dbReference type="GO" id="GO:0008483">
    <property type="term" value="F:transaminase activity"/>
    <property type="evidence" value="ECO:0007669"/>
    <property type="project" value="UniProtKB-KW"/>
</dbReference>
<protein>
    <recommendedName>
        <fullName evidence="1">Aminotransferase</fullName>
        <ecNumber evidence="1">2.6.1.-</ecNumber>
    </recommendedName>
</protein>
<dbReference type="RefSeq" id="WP_118648265.1">
    <property type="nucleotide sequence ID" value="NZ_CP060635.1"/>
</dbReference>
<organism evidence="3 4">
    <name type="scientific">Wansuia hejianensis</name>
    <dbReference type="NCBI Taxonomy" id="2763667"/>
    <lineage>
        <taxon>Bacteria</taxon>
        <taxon>Bacillati</taxon>
        <taxon>Bacillota</taxon>
        <taxon>Clostridia</taxon>
        <taxon>Lachnospirales</taxon>
        <taxon>Lachnospiraceae</taxon>
        <taxon>Wansuia</taxon>
    </lineage>
</organism>
<reference evidence="3 4" key="1">
    <citation type="submission" date="2020-08" db="EMBL/GenBank/DDBJ databases">
        <authorList>
            <person name="Liu C."/>
            <person name="Sun Q."/>
        </authorList>
    </citation>
    <scope>NUCLEOTIDE SEQUENCE [LARGE SCALE GENOMIC DNA]</scope>
    <source>
        <strain evidence="3 4">NSJ-29</strain>
    </source>
</reference>
<dbReference type="InterPro" id="IPR015424">
    <property type="entry name" value="PyrdxlP-dep_Trfase"/>
</dbReference>
<sequence length="397" mass="44094">MISETMCRLGKHRSVIREIFEYSKQRAAEIGAGNVFDFSIGNPNVPAPDSVKAAVRELLDTQDDVYLHGYTSAQGDSETRRAIAEDLNRRFGTAFHENNLYMTCGAAASLKICITALCVPGDEFLTFTPFFPEYRVFVETAGAVLREVATEPDSFQIDFGRLEAAVSENTKAVIVNSPNNPSGVVFRKESVRRLAELLSVKEEEYGHPIYLIADEPYRELVYDSSLEVPYLTKYYRDTLVCYSYSKSLSLPGERVGYILVPDEISDAGDIYAAVCGAGRALGYVCAPSLFQHVIAKCAGQVSDLSVYKKNRDLLYRALTDYGYDCVYPDGAFYLFVKAMEEDAGAFCEKAKKHELLLVPGDDFGTPGYVRIAYCVTTDQITRSLPAFRALAEEYGKL</sequence>
<dbReference type="Gene3D" id="3.90.1150.10">
    <property type="entry name" value="Aspartate Aminotransferase, domain 1"/>
    <property type="match status" value="1"/>
</dbReference>
<dbReference type="Pfam" id="PF00155">
    <property type="entry name" value="Aminotran_1_2"/>
    <property type="match status" value="1"/>
</dbReference>
<dbReference type="InterPro" id="IPR004838">
    <property type="entry name" value="NHTrfase_class1_PyrdxlP-BS"/>
</dbReference>
<dbReference type="PANTHER" id="PTHR42691">
    <property type="entry name" value="ASPARTATE AMINOTRANSFERASE YHDR-RELATED"/>
    <property type="match status" value="1"/>
</dbReference>
<evidence type="ECO:0000259" key="2">
    <source>
        <dbReference type="Pfam" id="PF00155"/>
    </source>
</evidence>
<keyword evidence="1 3" id="KW-0808">Transferase</keyword>
<accession>A0A7G9GBT8</accession>
<dbReference type="KEGG" id="whj:H9Q79_15495"/>
<evidence type="ECO:0000313" key="3">
    <source>
        <dbReference type="EMBL" id="QNM08270.1"/>
    </source>
</evidence>
<dbReference type="Proteomes" id="UP000515860">
    <property type="component" value="Chromosome"/>
</dbReference>
<dbReference type="EC" id="2.6.1.-" evidence="1"/>
<proteinExistence type="inferred from homology"/>
<dbReference type="EMBL" id="CP060635">
    <property type="protein sequence ID" value="QNM08270.1"/>
    <property type="molecule type" value="Genomic_DNA"/>
</dbReference>
<keyword evidence="4" id="KW-1185">Reference proteome</keyword>
<dbReference type="InterPro" id="IPR004839">
    <property type="entry name" value="Aminotransferase_I/II_large"/>
</dbReference>
<dbReference type="AlphaFoldDB" id="A0A7G9GBT8"/>